<evidence type="ECO:0000313" key="2">
    <source>
        <dbReference type="EMBL" id="MFD1767332.1"/>
    </source>
</evidence>
<protein>
    <submittedName>
        <fullName evidence="2">Biotin/lipoate A/B protein ligase family protein</fullName>
    </submittedName>
</protein>
<dbReference type="SUPFAM" id="SSF55681">
    <property type="entry name" value="Class II aaRS and biotin synthetases"/>
    <property type="match status" value="1"/>
</dbReference>
<dbReference type="RefSeq" id="WP_204992716.1">
    <property type="nucleotide sequence ID" value="NZ_JBHUEL010000010.1"/>
</dbReference>
<keyword evidence="2" id="KW-0436">Ligase</keyword>
<dbReference type="PANTHER" id="PTHR43679:SF2">
    <property type="entry name" value="OCTANOYL-[GCVH]:PROTEIN N-OCTANOYLTRANSFERASE"/>
    <property type="match status" value="1"/>
</dbReference>
<evidence type="ECO:0000259" key="1">
    <source>
        <dbReference type="PROSITE" id="PS51733"/>
    </source>
</evidence>
<gene>
    <name evidence="2" type="ORF">ACFSAG_10820</name>
</gene>
<proteinExistence type="predicted"/>
<dbReference type="PROSITE" id="PS51733">
    <property type="entry name" value="BPL_LPL_CATALYTIC"/>
    <property type="match status" value="1"/>
</dbReference>
<dbReference type="Gene3D" id="3.30.930.10">
    <property type="entry name" value="Bira Bifunctional Protein, Domain 2"/>
    <property type="match status" value="1"/>
</dbReference>
<dbReference type="EMBL" id="JBHUEL010000010">
    <property type="protein sequence ID" value="MFD1767332.1"/>
    <property type="molecule type" value="Genomic_DNA"/>
</dbReference>
<accession>A0ABW4MIG1</accession>
<reference evidence="3" key="1">
    <citation type="journal article" date="2019" name="Int. J. Syst. Evol. Microbiol.">
        <title>The Global Catalogue of Microorganisms (GCM) 10K type strain sequencing project: providing services to taxonomists for standard genome sequencing and annotation.</title>
        <authorList>
            <consortium name="The Broad Institute Genomics Platform"/>
            <consortium name="The Broad Institute Genome Sequencing Center for Infectious Disease"/>
            <person name="Wu L."/>
            <person name="Ma J."/>
        </authorList>
    </citation>
    <scope>NUCLEOTIDE SEQUENCE [LARGE SCALE GENOMIC DNA]</scope>
    <source>
        <strain evidence="3">CGMCC 1.12449</strain>
    </source>
</reference>
<dbReference type="PANTHER" id="PTHR43679">
    <property type="entry name" value="OCTANOYLTRANSFERASE LIPM-RELATED"/>
    <property type="match status" value="1"/>
</dbReference>
<comment type="caution">
    <text evidence="2">The sequence shown here is derived from an EMBL/GenBank/DDBJ whole genome shotgun (WGS) entry which is preliminary data.</text>
</comment>
<evidence type="ECO:0000313" key="3">
    <source>
        <dbReference type="Proteomes" id="UP001597215"/>
    </source>
</evidence>
<dbReference type="InterPro" id="IPR050664">
    <property type="entry name" value="Octanoyltrans_LipM/LipL"/>
</dbReference>
<dbReference type="GO" id="GO:0016874">
    <property type="term" value="F:ligase activity"/>
    <property type="evidence" value="ECO:0007669"/>
    <property type="project" value="UniProtKB-KW"/>
</dbReference>
<sequence length="234" mass="25232">MTSSRSSATADSLWDRLVGSLSAEFPGAARDFGSRAGKIAHDAELLDRLIADGTGLEHLRLWDNAPHLVISKRLARLADADRAAAWANNQGYPVAVRASGGTTVVHRPGVLNVSYFRISDRPFKLTAGFDALCAIIEQAARTVGIQLETGRLASSYCSGSHDIGWRGRKLAGTAGVSRRRGAMHGGVFHASLVVSGDWRRDLDLITQFERLSGLVPSYRLKVARCGRNSFLSVC</sequence>
<dbReference type="InterPro" id="IPR045864">
    <property type="entry name" value="aa-tRNA-synth_II/BPL/LPL"/>
</dbReference>
<dbReference type="Proteomes" id="UP001597215">
    <property type="component" value="Unassembled WGS sequence"/>
</dbReference>
<keyword evidence="3" id="KW-1185">Reference proteome</keyword>
<name>A0ABW4MIG1_9SPHN</name>
<feature type="domain" description="BPL/LPL catalytic" evidence="1">
    <location>
        <begin position="53"/>
        <end position="234"/>
    </location>
</feature>
<organism evidence="2 3">
    <name type="scientific">Sphingorhabdus buctiana</name>
    <dbReference type="NCBI Taxonomy" id="1508805"/>
    <lineage>
        <taxon>Bacteria</taxon>
        <taxon>Pseudomonadati</taxon>
        <taxon>Pseudomonadota</taxon>
        <taxon>Alphaproteobacteria</taxon>
        <taxon>Sphingomonadales</taxon>
        <taxon>Sphingomonadaceae</taxon>
        <taxon>Sphingorhabdus</taxon>
    </lineage>
</organism>
<dbReference type="Pfam" id="PF21948">
    <property type="entry name" value="LplA-B_cat"/>
    <property type="match status" value="1"/>
</dbReference>
<dbReference type="InterPro" id="IPR004143">
    <property type="entry name" value="BPL_LPL_catalytic"/>
</dbReference>